<keyword evidence="2" id="KW-1185">Reference proteome</keyword>
<evidence type="ECO:0000313" key="2">
    <source>
        <dbReference type="Proteomes" id="UP000515703"/>
    </source>
</evidence>
<name>A0A7I8DQ62_9FIRM</name>
<sequence length="159" mass="18200">MGISKAEQNEVSVKDFTLATSDVIERIQSANKMTNETKHSMISNGCSHHVKSNLTYLTKDEANVALNLKIKIGYADSVEDFHGTWEDYYSYYSINSPERIKSCNSRISIDPAYDLAKSIYGTKDLKLIIQNINMLEKMNEMQSLVDVLHEVQYEMEEEM</sequence>
<gene>
    <name evidence="1" type="ORF">bsdcttw_14570</name>
</gene>
<reference evidence="1 2" key="2">
    <citation type="submission" date="2020-08" db="EMBL/GenBank/DDBJ databases">
        <authorList>
            <person name="Ueki A."/>
            <person name="Tonouchi A."/>
        </authorList>
    </citation>
    <scope>NUCLEOTIDE SEQUENCE [LARGE SCALE GENOMIC DNA]</scope>
    <source>
        <strain evidence="1 2">CTTW</strain>
    </source>
</reference>
<accession>A0A7I8DQ62</accession>
<reference evidence="1 2" key="1">
    <citation type="submission" date="2020-08" db="EMBL/GenBank/DDBJ databases">
        <title>Draft genome sequencing of an Anaerocolumna strain isolated from anoxic soil subjected to BSD treatment.</title>
        <authorList>
            <person name="Uek A."/>
            <person name="Tonouchi A."/>
        </authorList>
    </citation>
    <scope>NUCLEOTIDE SEQUENCE [LARGE SCALE GENOMIC DNA]</scope>
    <source>
        <strain evidence="1 2">CTTW</strain>
    </source>
</reference>
<dbReference type="AlphaFoldDB" id="A0A7I8DQ62"/>
<dbReference type="Proteomes" id="UP000515703">
    <property type="component" value="Chromosome"/>
</dbReference>
<organism evidence="1 2">
    <name type="scientific">Anaerocolumna chitinilytica</name>
    <dbReference type="NCBI Taxonomy" id="1727145"/>
    <lineage>
        <taxon>Bacteria</taxon>
        <taxon>Bacillati</taxon>
        <taxon>Bacillota</taxon>
        <taxon>Clostridia</taxon>
        <taxon>Lachnospirales</taxon>
        <taxon>Lachnospiraceae</taxon>
        <taxon>Anaerocolumna</taxon>
    </lineage>
</organism>
<protein>
    <submittedName>
        <fullName evidence="1">Uncharacterized protein</fullName>
    </submittedName>
</protein>
<dbReference type="KEGG" id="acht:bsdcttw_14570"/>
<evidence type="ECO:0000313" key="1">
    <source>
        <dbReference type="EMBL" id="BCJ98416.1"/>
    </source>
</evidence>
<dbReference type="EMBL" id="AP023368">
    <property type="protein sequence ID" value="BCJ98416.1"/>
    <property type="molecule type" value="Genomic_DNA"/>
</dbReference>
<proteinExistence type="predicted"/>